<dbReference type="CDD" id="cd02062">
    <property type="entry name" value="Nitro_FMN_reductase"/>
    <property type="match status" value="1"/>
</dbReference>
<dbReference type="Gene3D" id="3.40.109.10">
    <property type="entry name" value="NADH Oxidase"/>
    <property type="match status" value="1"/>
</dbReference>
<organism evidence="1 2">
    <name type="scientific">Coprococcus eutactus</name>
    <dbReference type="NCBI Taxonomy" id="33043"/>
    <lineage>
        <taxon>Bacteria</taxon>
        <taxon>Bacillati</taxon>
        <taxon>Bacillota</taxon>
        <taxon>Clostridia</taxon>
        <taxon>Lachnospirales</taxon>
        <taxon>Lachnospiraceae</taxon>
        <taxon>Coprococcus</taxon>
    </lineage>
</organism>
<dbReference type="AlphaFoldDB" id="A0A412II51"/>
<evidence type="ECO:0000313" key="1">
    <source>
        <dbReference type="EMBL" id="RGS36872.1"/>
    </source>
</evidence>
<accession>A0A412II51</accession>
<dbReference type="GO" id="GO:0016491">
    <property type="term" value="F:oxidoreductase activity"/>
    <property type="evidence" value="ECO:0007669"/>
    <property type="project" value="InterPro"/>
</dbReference>
<dbReference type="Proteomes" id="UP000283295">
    <property type="component" value="Unassembled WGS sequence"/>
</dbReference>
<dbReference type="SUPFAM" id="SSF55469">
    <property type="entry name" value="FMN-dependent nitroreductase-like"/>
    <property type="match status" value="1"/>
</dbReference>
<reference evidence="1 2" key="1">
    <citation type="submission" date="2018-08" db="EMBL/GenBank/DDBJ databases">
        <title>A genome reference for cultivated species of the human gut microbiota.</title>
        <authorList>
            <person name="Zou Y."/>
            <person name="Xue W."/>
            <person name="Luo G."/>
        </authorList>
    </citation>
    <scope>NUCLEOTIDE SEQUENCE [LARGE SCALE GENOMIC DNA]</scope>
    <source>
        <strain evidence="1 2">AF22-21</strain>
    </source>
</reference>
<evidence type="ECO:0008006" key="3">
    <source>
        <dbReference type="Google" id="ProtNLM"/>
    </source>
</evidence>
<proteinExistence type="predicted"/>
<comment type="caution">
    <text evidence="1">The sequence shown here is derived from an EMBL/GenBank/DDBJ whole genome shotgun (WGS) entry which is preliminary data.</text>
</comment>
<gene>
    <name evidence="1" type="ORF">DWX94_12765</name>
</gene>
<dbReference type="EMBL" id="QRVK01000050">
    <property type="protein sequence ID" value="RGS36872.1"/>
    <property type="molecule type" value="Genomic_DNA"/>
</dbReference>
<sequence>MNPSACNRQGWKTYIIQDKDMLEKVLKNQNGNRGFGQEFDKLLLVVGDLRCFNRDREVFQVYIDGGMYAMRVLDSLYYEKIASVPLSASLTKEQEENVRRLLKIDPAEVLIMFIGIGNYPDECQTTKSERKPADYTIV</sequence>
<evidence type="ECO:0000313" key="2">
    <source>
        <dbReference type="Proteomes" id="UP000283295"/>
    </source>
</evidence>
<protein>
    <recommendedName>
        <fullName evidence="3">Nitroreductase domain-containing protein</fullName>
    </recommendedName>
</protein>
<dbReference type="InterPro" id="IPR000415">
    <property type="entry name" value="Nitroreductase-like"/>
</dbReference>
<name>A0A412II51_9FIRM</name>
<dbReference type="OrthoDB" id="9812105at2"/>